<protein>
    <submittedName>
        <fullName evidence="1">Uncharacterized protein</fullName>
    </submittedName>
</protein>
<name>A0ABM8XU56_9BURK</name>
<proteinExistence type="predicted"/>
<accession>A0ABM8XU56</accession>
<dbReference type="Proteomes" id="UP000701702">
    <property type="component" value="Unassembled WGS sequence"/>
</dbReference>
<evidence type="ECO:0000313" key="1">
    <source>
        <dbReference type="EMBL" id="CAG9183901.1"/>
    </source>
</evidence>
<keyword evidence="2" id="KW-1185">Reference proteome</keyword>
<dbReference type="EMBL" id="CAJZAF010000036">
    <property type="protein sequence ID" value="CAG9183901.1"/>
    <property type="molecule type" value="Genomic_DNA"/>
</dbReference>
<sequence>MSFRTYVRMAQFPMMLVERVDGVPISPDARGICTGEGVTGLTTVHWTVKRELGLPALPFEVWLYPEPLLAKTFSHVLEGTIRLTAPDLEISLLPSIAALNGEDALCVTARLRGDPAVEIYAIDAAGEEIAETRQSADAPHGTAFVGPGIMGLRATGTVAIVDPRIFAVRPNIESMRRLATVAPALKPVDPWEPQEYLGQQFAIDEALALRLAMDAVARANCPPPSSTVLEQLVHRENAGAIADRARASDTAQAIIDHFQDILNDPDWSQDVPVGRGATFKIYPARMLQMLASSDPVSATTLGHAVTLPLFAPFKPIASLADIFARVEQEEILPYPLIRIAGHHQAKEGTLIRDSQFACLTFADRTPEVRLRLGKARPPESLDTPALGELRISLDQRSAALAAFVDRSDGLEEFVLDPQGRPANIMADSRPDDLTEAGLPSFPVGPVALPFTGPEPVSLRVHARDVFGRWRPQARGSSKLDPWPVQKPHLSTVTVDYLADGMLSAAVDIGWDWTKRTPYEIRIGLCFCHDAATAEAVSPADGVHLPGDAPVPLAIRFDHGYPHFAGAVPPSWSIAALPDYLEDVGPLGEPPNPVSDFRRYRLRIELGAAKTIFNGLAEPVLGLAADAWEVVSGQTPERRSERAWATKALHDPRPPVLKGTRWRLEWASRVDAANRAHAFIDPMTLVTTPVAGFFVWRAHESALCDLGLAENFDDKDKADRFHIALRAERDMAVRLAMIEGLIEPHVHKPAFMRALVDLFEVDDGPMLTGPGEIAISGAQGGLEFVMISAVSKTLVPSDKMDLVDLRAIAIPFEIKRKPPVLRVIRPDVETPFAKAGLIALAVGAEMPFSREDAQLFWDNEPGVKHADELLHRIAPLSELTVRQLDSYQPGASRVLARLGLPYWRFFAVRPPPSWARHYFTVVLCAAAQLTPADAVATPRAMLQHIDLAPAAGPTLVVLTDIHTPTSRSIVIVLSSILEMDIPNFAPSMIQIDLLDKPTDPPASAPVPFARFVRDGIEITEGADRIRLASATGSGQIAVKSTIFGKTLRVAVSDPAGRSDVLTLDL</sequence>
<reference evidence="1 2" key="1">
    <citation type="submission" date="2021-08" db="EMBL/GenBank/DDBJ databases">
        <authorList>
            <person name="Peeters C."/>
        </authorList>
    </citation>
    <scope>NUCLEOTIDE SEQUENCE [LARGE SCALE GENOMIC DNA]</scope>
    <source>
        <strain evidence="1 2">LMG 23994</strain>
    </source>
</reference>
<evidence type="ECO:0000313" key="2">
    <source>
        <dbReference type="Proteomes" id="UP000701702"/>
    </source>
</evidence>
<organism evidence="1 2">
    <name type="scientific">Cupriavidus pinatubonensis</name>
    <dbReference type="NCBI Taxonomy" id="248026"/>
    <lineage>
        <taxon>Bacteria</taxon>
        <taxon>Pseudomonadati</taxon>
        <taxon>Pseudomonadota</taxon>
        <taxon>Betaproteobacteria</taxon>
        <taxon>Burkholderiales</taxon>
        <taxon>Burkholderiaceae</taxon>
        <taxon>Cupriavidus</taxon>
    </lineage>
</organism>
<dbReference type="RefSeq" id="WP_224007911.1">
    <property type="nucleotide sequence ID" value="NZ_CAJZAF010000036.1"/>
</dbReference>
<gene>
    <name evidence="1" type="ORF">LMG23994_05259</name>
</gene>
<comment type="caution">
    <text evidence="1">The sequence shown here is derived from an EMBL/GenBank/DDBJ whole genome shotgun (WGS) entry which is preliminary data.</text>
</comment>